<proteinExistence type="predicted"/>
<reference evidence="2 3" key="1">
    <citation type="submission" date="2019-06" db="EMBL/GenBank/DDBJ databases">
        <title>Complete genome sequence of Ensifer mexicanus ITTG R7 isolated from nodules of Acacia angustissima (Mill.) Kuntze.</title>
        <authorList>
            <person name="Rincon-Rosales R."/>
            <person name="Rogel M.A."/>
            <person name="Guerrero G."/>
            <person name="Rincon-Molina C.I."/>
            <person name="Lopez-Lopez A."/>
            <person name="Martinez-Romero E."/>
        </authorList>
    </citation>
    <scope>NUCLEOTIDE SEQUENCE [LARGE SCALE GENOMIC DNA]</scope>
    <source>
        <strain evidence="2 3">ITTG R7</strain>
        <plasmid evidence="3">pemeittgr7c</plasmid>
    </source>
</reference>
<dbReference type="KEGG" id="emx:FKV68_27290"/>
<dbReference type="AlphaFoldDB" id="A0A859R094"/>
<gene>
    <name evidence="2" type="ORF">FKV68_27290</name>
</gene>
<feature type="compositionally biased region" description="Basic residues" evidence="1">
    <location>
        <begin position="1"/>
        <end position="22"/>
    </location>
</feature>
<keyword evidence="3" id="KW-1185">Reference proteome</keyword>
<evidence type="ECO:0000313" key="2">
    <source>
        <dbReference type="EMBL" id="QLL65069.1"/>
    </source>
</evidence>
<dbReference type="EMBL" id="CP041241">
    <property type="protein sequence ID" value="QLL65069.1"/>
    <property type="molecule type" value="Genomic_DNA"/>
</dbReference>
<evidence type="ECO:0000256" key="1">
    <source>
        <dbReference type="SAM" id="MobiDB-lite"/>
    </source>
</evidence>
<organism evidence="2 3">
    <name type="scientific">Sinorhizobium mexicanum</name>
    <dbReference type="NCBI Taxonomy" id="375549"/>
    <lineage>
        <taxon>Bacteria</taxon>
        <taxon>Pseudomonadati</taxon>
        <taxon>Pseudomonadota</taxon>
        <taxon>Alphaproteobacteria</taxon>
        <taxon>Hyphomicrobiales</taxon>
        <taxon>Rhizobiaceae</taxon>
        <taxon>Sinorhizobium/Ensifer group</taxon>
        <taxon>Sinorhizobium</taxon>
    </lineage>
</organism>
<name>A0A859R094_9HYPH</name>
<evidence type="ECO:0000313" key="3">
    <source>
        <dbReference type="Proteomes" id="UP000510721"/>
    </source>
</evidence>
<feature type="region of interest" description="Disordered" evidence="1">
    <location>
        <begin position="1"/>
        <end position="41"/>
    </location>
</feature>
<keyword evidence="2" id="KW-0614">Plasmid</keyword>
<accession>A0A859R094</accession>
<geneLocation type="plasmid" evidence="3">
    <name>pemeittgr7c</name>
</geneLocation>
<protein>
    <submittedName>
        <fullName evidence="2">Uncharacterized protein</fullName>
    </submittedName>
</protein>
<dbReference type="Proteomes" id="UP000510721">
    <property type="component" value="Plasmid pEmeITTGR7c"/>
</dbReference>
<sequence length="77" mass="9063">MSTRSRREHIVRQRSKQKRPRFLRPPENPNPKKAQRNTWQPQVIVPYRVDLTLKKPADEEVRVPASINGRSLVNGRP</sequence>